<sequence length="426" mass="42655">MSGLAQGRQRKLRERMVALLRVIMSLCVAGLARTLGLGNGSLAGAPPFVQWPGRGLLRGQLQRLVQLGQRAIRGALGSQGGGGGGGGVWALLWHLLVSSGAVHQPALALALPLNFRTHLAVTLVSSVIMNLLCNDAACAALASSAQLRQHVGAAASRLSIIHGIIAAPGPFGGGILLPAMSAGAAMPGAAGSAATAAVLLTAAGLHPRNSSAGVCGAGPGVASAATTAGTGPPGAGASGGCPAGLDLTAWDDWGLPAPLLRSEHALTAHTAASGAAMSAGLGGEATTDFSWPGCWAVVSFVQVLVAVGVTSMVVYVAEWARRQAFVDQIRDLQQSARLREALLPPTSEAGPSGVNAATAPVTRHVEGAGGAASGDELGDLLPRLVLPPPPDHDVLQYAAKAVLLGLLGLAWWDALLIMKAATLQLA</sequence>
<proteinExistence type="predicted"/>
<keyword evidence="1" id="KW-1133">Transmembrane helix</keyword>
<evidence type="ECO:0000313" key="2">
    <source>
        <dbReference type="EMBL" id="KAG2440261.1"/>
    </source>
</evidence>
<name>A0A835W8T3_CHLIN</name>
<comment type="caution">
    <text evidence="2">The sequence shown here is derived from an EMBL/GenBank/DDBJ whole genome shotgun (WGS) entry which is preliminary data.</text>
</comment>
<accession>A0A835W8T3</accession>
<dbReference type="AlphaFoldDB" id="A0A835W8T3"/>
<keyword evidence="1" id="KW-0472">Membrane</keyword>
<dbReference type="Proteomes" id="UP000650467">
    <property type="component" value="Unassembled WGS sequence"/>
</dbReference>
<dbReference type="OrthoDB" id="10599392at2759"/>
<feature type="transmembrane region" description="Helical" evidence="1">
    <location>
        <begin position="295"/>
        <end position="317"/>
    </location>
</feature>
<evidence type="ECO:0000256" key="1">
    <source>
        <dbReference type="SAM" id="Phobius"/>
    </source>
</evidence>
<gene>
    <name evidence="2" type="ORF">HXX76_004373</name>
</gene>
<keyword evidence="3" id="KW-1185">Reference proteome</keyword>
<protein>
    <submittedName>
        <fullName evidence="2">Uncharacterized protein</fullName>
    </submittedName>
</protein>
<keyword evidence="1" id="KW-0812">Transmembrane</keyword>
<organism evidence="2 3">
    <name type="scientific">Chlamydomonas incerta</name>
    <dbReference type="NCBI Taxonomy" id="51695"/>
    <lineage>
        <taxon>Eukaryota</taxon>
        <taxon>Viridiplantae</taxon>
        <taxon>Chlorophyta</taxon>
        <taxon>core chlorophytes</taxon>
        <taxon>Chlorophyceae</taxon>
        <taxon>CS clade</taxon>
        <taxon>Chlamydomonadales</taxon>
        <taxon>Chlamydomonadaceae</taxon>
        <taxon>Chlamydomonas</taxon>
    </lineage>
</organism>
<evidence type="ECO:0000313" key="3">
    <source>
        <dbReference type="Proteomes" id="UP000650467"/>
    </source>
</evidence>
<dbReference type="EMBL" id="JAEHOC010000007">
    <property type="protein sequence ID" value="KAG2440261.1"/>
    <property type="molecule type" value="Genomic_DNA"/>
</dbReference>
<reference evidence="2" key="1">
    <citation type="journal article" date="2020" name="bioRxiv">
        <title>Comparative genomics of Chlamydomonas.</title>
        <authorList>
            <person name="Craig R.J."/>
            <person name="Hasan A.R."/>
            <person name="Ness R.W."/>
            <person name="Keightley P.D."/>
        </authorList>
    </citation>
    <scope>NUCLEOTIDE SEQUENCE</scope>
    <source>
        <strain evidence="2">SAG 7.73</strain>
    </source>
</reference>